<sequence length="269" mass="30374">MDVIIDAECASVPVDAELLTSQGSLALNLLAQLNYDPLNPPVADLLASAHHLDGDWLVVTPIHWEASHNDALIVAAGQTLNLEETQAKHLFELLSAFLAVEGMTLYYCDKDTWLLSNPARPEIHAKPVFRIINHSLMPELSQLDASMYWQKFFTECQMFFASQSDTSPVNGVWIWGGAKLGSKKAVSICADEDSLSLAQICTKDATLYNPDIELKKFQILLMKNGDNLSMKHQTEINRISARWYWNNSAYKTRSLNWFTRIWRTLIHAH</sequence>
<reference evidence="1 2" key="1">
    <citation type="submission" date="2015-11" db="EMBL/GenBank/DDBJ databases">
        <title>Genomic analysis of 38 Legionella species identifies large and diverse effector repertoires.</title>
        <authorList>
            <person name="Burstein D."/>
            <person name="Amaro F."/>
            <person name="Zusman T."/>
            <person name="Lifshitz Z."/>
            <person name="Cohen O."/>
            <person name="Gilbert J.A."/>
            <person name="Pupko T."/>
            <person name="Shuman H.A."/>
            <person name="Segal G."/>
        </authorList>
    </citation>
    <scope>NUCLEOTIDE SEQUENCE [LARGE SCALE GENOMIC DNA]</scope>
    <source>
        <strain evidence="1 2">ATCC 49655</strain>
    </source>
</reference>
<accession>A0A0W0YWT5</accession>
<evidence type="ECO:0000313" key="1">
    <source>
        <dbReference type="EMBL" id="KTD60966.1"/>
    </source>
</evidence>
<dbReference type="STRING" id="1122169.Lsha_1377"/>
<dbReference type="OrthoDB" id="5295974at2"/>
<protein>
    <recommendedName>
        <fullName evidence="3">Cofactor-independent phosphoglycerate mutase</fullName>
    </recommendedName>
</protein>
<name>A0A0W0YWT5_9GAMM</name>
<dbReference type="PATRIC" id="fig|1122169.6.peg.1586"/>
<dbReference type="EMBL" id="LNYW01000040">
    <property type="protein sequence ID" value="KTD60966.1"/>
    <property type="molecule type" value="Genomic_DNA"/>
</dbReference>
<dbReference type="AlphaFoldDB" id="A0A0W0YWT5"/>
<keyword evidence="2" id="KW-1185">Reference proteome</keyword>
<evidence type="ECO:0008006" key="3">
    <source>
        <dbReference type="Google" id="ProtNLM"/>
    </source>
</evidence>
<gene>
    <name evidence="1" type="ORF">Lsha_1377</name>
</gene>
<proteinExistence type="predicted"/>
<dbReference type="Proteomes" id="UP000054600">
    <property type="component" value="Unassembled WGS sequence"/>
</dbReference>
<comment type="caution">
    <text evidence="1">The sequence shown here is derived from an EMBL/GenBank/DDBJ whole genome shotgun (WGS) entry which is preliminary data.</text>
</comment>
<organism evidence="1 2">
    <name type="scientific">Legionella shakespearei DSM 23087</name>
    <dbReference type="NCBI Taxonomy" id="1122169"/>
    <lineage>
        <taxon>Bacteria</taxon>
        <taxon>Pseudomonadati</taxon>
        <taxon>Pseudomonadota</taxon>
        <taxon>Gammaproteobacteria</taxon>
        <taxon>Legionellales</taxon>
        <taxon>Legionellaceae</taxon>
        <taxon>Legionella</taxon>
    </lineage>
</organism>
<dbReference type="RefSeq" id="WP_018578654.1">
    <property type="nucleotide sequence ID" value="NZ_KB892437.1"/>
</dbReference>
<evidence type="ECO:0000313" key="2">
    <source>
        <dbReference type="Proteomes" id="UP000054600"/>
    </source>
</evidence>
<dbReference type="eggNOG" id="COG4255">
    <property type="taxonomic scope" value="Bacteria"/>
</dbReference>